<evidence type="ECO:0000256" key="3">
    <source>
        <dbReference type="ARBA" id="ARBA00022692"/>
    </source>
</evidence>
<dbReference type="PANTHER" id="PTHR36115">
    <property type="entry name" value="PROLINE-RICH ANTIGEN HOMOLOG-RELATED"/>
    <property type="match status" value="1"/>
</dbReference>
<evidence type="ECO:0000256" key="6">
    <source>
        <dbReference type="SAM" id="Phobius"/>
    </source>
</evidence>
<evidence type="ECO:0000256" key="2">
    <source>
        <dbReference type="ARBA" id="ARBA00022475"/>
    </source>
</evidence>
<keyword evidence="5 6" id="KW-0472">Membrane</keyword>
<feature type="transmembrane region" description="Helical" evidence="6">
    <location>
        <begin position="48"/>
        <end position="70"/>
    </location>
</feature>
<dbReference type="PANTHER" id="PTHR36115:SF4">
    <property type="entry name" value="MEMBRANE PROTEIN"/>
    <property type="match status" value="1"/>
</dbReference>
<protein>
    <submittedName>
        <fullName evidence="8">RDD family protein</fullName>
    </submittedName>
</protein>
<comment type="caution">
    <text evidence="8">The sequence shown here is derived from an EMBL/GenBank/DDBJ whole genome shotgun (WGS) entry which is preliminary data.</text>
</comment>
<feature type="domain" description="RDD" evidence="7">
    <location>
        <begin position="10"/>
        <end position="136"/>
    </location>
</feature>
<keyword evidence="2" id="KW-1003">Cell membrane</keyword>
<dbReference type="GO" id="GO:0005886">
    <property type="term" value="C:plasma membrane"/>
    <property type="evidence" value="ECO:0007669"/>
    <property type="project" value="UniProtKB-SubCell"/>
</dbReference>
<feature type="transmembrane region" description="Helical" evidence="6">
    <location>
        <begin position="101"/>
        <end position="123"/>
    </location>
</feature>
<sequence length="146" mass="16550">MREAAVEYIGFWPRVGATLIDTLLLMLLTAPLLYALYGEAYFSDSDTLYWGTGDLLLNYLLPAALVLLFWNYRSATPGKMAIRARIVDARSLGRPTTGQLIIRYLGYFVATIPLGLGLLWVAFDRRKQGWHDKLAKTVVVRRFYDG</sequence>
<dbReference type="AlphaFoldDB" id="A0A831RLH4"/>
<proteinExistence type="predicted"/>
<evidence type="ECO:0000256" key="4">
    <source>
        <dbReference type="ARBA" id="ARBA00022989"/>
    </source>
</evidence>
<evidence type="ECO:0000313" key="8">
    <source>
        <dbReference type="EMBL" id="HEB96077.1"/>
    </source>
</evidence>
<feature type="transmembrane region" description="Helical" evidence="6">
    <location>
        <begin position="15"/>
        <end position="36"/>
    </location>
</feature>
<name>A0A831RLH4_9GAMM</name>
<dbReference type="Pfam" id="PF06271">
    <property type="entry name" value="RDD"/>
    <property type="match status" value="1"/>
</dbReference>
<keyword evidence="4 6" id="KW-1133">Transmembrane helix</keyword>
<evidence type="ECO:0000259" key="7">
    <source>
        <dbReference type="Pfam" id="PF06271"/>
    </source>
</evidence>
<reference evidence="8" key="1">
    <citation type="journal article" date="2020" name="mSystems">
        <title>Genome- and Community-Level Interaction Insights into Carbon Utilization and Element Cycling Functions of Hydrothermarchaeota in Hydrothermal Sediment.</title>
        <authorList>
            <person name="Zhou Z."/>
            <person name="Liu Y."/>
            <person name="Xu W."/>
            <person name="Pan J."/>
            <person name="Luo Z.H."/>
            <person name="Li M."/>
        </authorList>
    </citation>
    <scope>NUCLEOTIDE SEQUENCE [LARGE SCALE GENOMIC DNA]</scope>
    <source>
        <strain evidence="8">HyVt-443</strain>
    </source>
</reference>
<evidence type="ECO:0000256" key="1">
    <source>
        <dbReference type="ARBA" id="ARBA00004651"/>
    </source>
</evidence>
<gene>
    <name evidence="8" type="ORF">ENI96_06580</name>
</gene>
<dbReference type="Proteomes" id="UP000886251">
    <property type="component" value="Unassembled WGS sequence"/>
</dbReference>
<dbReference type="InterPro" id="IPR010432">
    <property type="entry name" value="RDD"/>
</dbReference>
<comment type="subcellular location">
    <subcellularLocation>
        <location evidence="1">Cell membrane</location>
        <topology evidence="1">Multi-pass membrane protein</topology>
    </subcellularLocation>
</comment>
<evidence type="ECO:0000256" key="5">
    <source>
        <dbReference type="ARBA" id="ARBA00023136"/>
    </source>
</evidence>
<organism evidence="8">
    <name type="scientific">Sedimenticola thiotaurini</name>
    <dbReference type="NCBI Taxonomy" id="1543721"/>
    <lineage>
        <taxon>Bacteria</taxon>
        <taxon>Pseudomonadati</taxon>
        <taxon>Pseudomonadota</taxon>
        <taxon>Gammaproteobacteria</taxon>
        <taxon>Chromatiales</taxon>
        <taxon>Sedimenticolaceae</taxon>
        <taxon>Sedimenticola</taxon>
    </lineage>
</organism>
<dbReference type="EMBL" id="DRKP01000073">
    <property type="protein sequence ID" value="HEB96077.1"/>
    <property type="molecule type" value="Genomic_DNA"/>
</dbReference>
<keyword evidence="3 6" id="KW-0812">Transmembrane</keyword>
<dbReference type="InterPro" id="IPR051791">
    <property type="entry name" value="Pra-immunoreactive"/>
</dbReference>
<accession>A0A831RLH4</accession>